<sequence length="53" mass="5967">MGGSRLATKRSHLYKDRSSPQKKLNYATLNAQFAHPDGDAPQFPETFPPMKSF</sequence>
<reference evidence="2" key="1">
    <citation type="submission" date="2012-11" db="EMBL/GenBank/DDBJ databases">
        <title>Permanent draft genomes of Rhodopirellula europaea strain SH398 and 6C.</title>
        <authorList>
            <person name="Richter M."/>
            <person name="Richter-Heitmann T."/>
            <person name="Frank C."/>
            <person name="Harder J."/>
            <person name="Glockner F.O."/>
        </authorList>
    </citation>
    <scope>NUCLEOTIDE SEQUENCE</scope>
    <source>
        <strain evidence="2">6C</strain>
    </source>
</reference>
<protein>
    <submittedName>
        <fullName evidence="2">Uncharacterized protein</fullName>
    </submittedName>
</protein>
<dbReference type="EMBL" id="ANMO01000117">
    <property type="protein sequence ID" value="EMB16728.1"/>
    <property type="molecule type" value="Genomic_DNA"/>
</dbReference>
<accession>M2B4R1</accession>
<feature type="region of interest" description="Disordered" evidence="1">
    <location>
        <begin position="1"/>
        <end position="21"/>
    </location>
</feature>
<dbReference type="Proteomes" id="UP000011529">
    <property type="component" value="Unassembled WGS sequence"/>
</dbReference>
<proteinExistence type="predicted"/>
<organism evidence="2 3">
    <name type="scientific">Rhodopirellula europaea 6C</name>
    <dbReference type="NCBI Taxonomy" id="1263867"/>
    <lineage>
        <taxon>Bacteria</taxon>
        <taxon>Pseudomonadati</taxon>
        <taxon>Planctomycetota</taxon>
        <taxon>Planctomycetia</taxon>
        <taxon>Pirellulales</taxon>
        <taxon>Pirellulaceae</taxon>
        <taxon>Rhodopirellula</taxon>
    </lineage>
</organism>
<evidence type="ECO:0000313" key="2">
    <source>
        <dbReference type="EMBL" id="EMB16728.1"/>
    </source>
</evidence>
<dbReference type="AlphaFoldDB" id="M2B4R1"/>
<name>M2B4R1_9BACT</name>
<reference evidence="2" key="2">
    <citation type="journal article" date="2013" name="Mar. Genomics">
        <title>Expression of sulfatases in Rhodopirellula baltica and the diversity of sulfatases in the genus Rhodopirellula.</title>
        <authorList>
            <person name="Wegner C.E."/>
            <person name="Richter-Heitmann T."/>
            <person name="Klindworth A."/>
            <person name="Klockow C."/>
            <person name="Richter M."/>
            <person name="Achstetter T."/>
            <person name="Glockner F.O."/>
            <person name="Harder J."/>
        </authorList>
    </citation>
    <scope>NUCLEOTIDE SEQUENCE [LARGE SCALE GENOMIC DNA]</scope>
    <source>
        <strain evidence="2">6C</strain>
    </source>
</reference>
<keyword evidence="3" id="KW-1185">Reference proteome</keyword>
<comment type="caution">
    <text evidence="2">The sequence shown here is derived from an EMBL/GenBank/DDBJ whole genome shotgun (WGS) entry which is preliminary data.</text>
</comment>
<evidence type="ECO:0000256" key="1">
    <source>
        <dbReference type="SAM" id="MobiDB-lite"/>
    </source>
</evidence>
<gene>
    <name evidence="2" type="ORF">RE6C_02543</name>
</gene>
<evidence type="ECO:0000313" key="3">
    <source>
        <dbReference type="Proteomes" id="UP000011529"/>
    </source>
</evidence>